<dbReference type="InterPro" id="IPR008979">
    <property type="entry name" value="Galactose-bd-like_sf"/>
</dbReference>
<evidence type="ECO:0000313" key="3">
    <source>
        <dbReference type="Proteomes" id="UP001634394"/>
    </source>
</evidence>
<dbReference type="Gene3D" id="2.60.120.260">
    <property type="entry name" value="Galactose-binding domain-like"/>
    <property type="match status" value="1"/>
</dbReference>
<feature type="non-terminal residue" evidence="2">
    <location>
        <position position="117"/>
    </location>
</feature>
<dbReference type="Proteomes" id="UP001634394">
    <property type="component" value="Unassembled WGS sequence"/>
</dbReference>
<dbReference type="PROSITE" id="PS50022">
    <property type="entry name" value="FA58C_3"/>
    <property type="match status" value="1"/>
</dbReference>
<reference evidence="2 3" key="1">
    <citation type="submission" date="2024-11" db="EMBL/GenBank/DDBJ databases">
        <title>Chromosome-level genome assembly of the freshwater bivalve Anodonta woodiana.</title>
        <authorList>
            <person name="Chen X."/>
        </authorList>
    </citation>
    <scope>NUCLEOTIDE SEQUENCE [LARGE SCALE GENOMIC DNA]</scope>
    <source>
        <strain evidence="2">MN2024</strain>
        <tissue evidence="2">Gills</tissue>
    </source>
</reference>
<sequence>SQVCNVFLVTGRYGVPDEHISASSEYNALHAATYGRINTTFAKGLHMGGWTAKLKSKDEFMEVQLKQLSLIQAIQTQGRNGTRDPSLRNQYVKSYYVSYCKNKTDWLYINDSTGNKT</sequence>
<evidence type="ECO:0000313" key="2">
    <source>
        <dbReference type="EMBL" id="KAL3885072.1"/>
    </source>
</evidence>
<dbReference type="InterPro" id="IPR000421">
    <property type="entry name" value="FA58C"/>
</dbReference>
<evidence type="ECO:0000259" key="1">
    <source>
        <dbReference type="PROSITE" id="PS50022"/>
    </source>
</evidence>
<dbReference type="EMBL" id="JBJQND010000002">
    <property type="protein sequence ID" value="KAL3885072.1"/>
    <property type="molecule type" value="Genomic_DNA"/>
</dbReference>
<accession>A0ABD3XG64</accession>
<comment type="caution">
    <text evidence="2">The sequence shown here is derived from an EMBL/GenBank/DDBJ whole genome shotgun (WGS) entry which is preliminary data.</text>
</comment>
<name>A0ABD3XG64_SINWO</name>
<feature type="non-terminal residue" evidence="2">
    <location>
        <position position="1"/>
    </location>
</feature>
<proteinExistence type="predicted"/>
<dbReference type="PANTHER" id="PTHR24543">
    <property type="entry name" value="MULTICOPPER OXIDASE-RELATED"/>
    <property type="match status" value="1"/>
</dbReference>
<dbReference type="Pfam" id="PF00754">
    <property type="entry name" value="F5_F8_type_C"/>
    <property type="match status" value="1"/>
</dbReference>
<protein>
    <recommendedName>
        <fullName evidence="1">F5/8 type C domain-containing protein</fullName>
    </recommendedName>
</protein>
<gene>
    <name evidence="2" type="ORF">ACJMK2_025170</name>
</gene>
<feature type="domain" description="F5/8 type C" evidence="1">
    <location>
        <begin position="1"/>
        <end position="117"/>
    </location>
</feature>
<dbReference type="AlphaFoldDB" id="A0ABD3XG64"/>
<keyword evidence="3" id="KW-1185">Reference proteome</keyword>
<organism evidence="2 3">
    <name type="scientific">Sinanodonta woodiana</name>
    <name type="common">Chinese pond mussel</name>
    <name type="synonym">Anodonta woodiana</name>
    <dbReference type="NCBI Taxonomy" id="1069815"/>
    <lineage>
        <taxon>Eukaryota</taxon>
        <taxon>Metazoa</taxon>
        <taxon>Spiralia</taxon>
        <taxon>Lophotrochozoa</taxon>
        <taxon>Mollusca</taxon>
        <taxon>Bivalvia</taxon>
        <taxon>Autobranchia</taxon>
        <taxon>Heteroconchia</taxon>
        <taxon>Palaeoheterodonta</taxon>
        <taxon>Unionida</taxon>
        <taxon>Unionoidea</taxon>
        <taxon>Unionidae</taxon>
        <taxon>Unioninae</taxon>
        <taxon>Sinanodonta</taxon>
    </lineage>
</organism>
<dbReference type="SUPFAM" id="SSF49785">
    <property type="entry name" value="Galactose-binding domain-like"/>
    <property type="match status" value="1"/>
</dbReference>